<evidence type="ECO:0000313" key="1">
    <source>
        <dbReference type="EMBL" id="MEM5948948.1"/>
    </source>
</evidence>
<dbReference type="NCBIfam" id="TIGR01643">
    <property type="entry name" value="YD_repeat_2x"/>
    <property type="match status" value="1"/>
</dbReference>
<organism evidence="1 2">
    <name type="scientific">Rarispira pelagica</name>
    <dbReference type="NCBI Taxonomy" id="3141764"/>
    <lineage>
        <taxon>Bacteria</taxon>
        <taxon>Pseudomonadati</taxon>
        <taxon>Spirochaetota</taxon>
        <taxon>Spirochaetia</taxon>
        <taxon>Winmispirales</taxon>
        <taxon>Winmispiraceae</taxon>
        <taxon>Rarispira</taxon>
    </lineage>
</organism>
<evidence type="ECO:0008006" key="3">
    <source>
        <dbReference type="Google" id="ProtNLM"/>
    </source>
</evidence>
<dbReference type="InterPro" id="IPR006530">
    <property type="entry name" value="YD"/>
</dbReference>
<protein>
    <recommendedName>
        <fullName evidence="3">YD repeat-containing protein</fullName>
    </recommendedName>
</protein>
<evidence type="ECO:0000313" key="2">
    <source>
        <dbReference type="Proteomes" id="UP001466331"/>
    </source>
</evidence>
<dbReference type="PANTHER" id="PTHR32305">
    <property type="match status" value="1"/>
</dbReference>
<dbReference type="Gene3D" id="2.180.10.10">
    <property type="entry name" value="RHS repeat-associated core"/>
    <property type="match status" value="2"/>
</dbReference>
<dbReference type="PANTHER" id="PTHR32305:SF15">
    <property type="entry name" value="PROTEIN RHSA-RELATED"/>
    <property type="match status" value="1"/>
</dbReference>
<dbReference type="InterPro" id="IPR050708">
    <property type="entry name" value="T6SS_VgrG/RHS"/>
</dbReference>
<dbReference type="Pfam" id="PF05593">
    <property type="entry name" value="RHS_repeat"/>
    <property type="match status" value="1"/>
</dbReference>
<proteinExistence type="predicted"/>
<keyword evidence="2" id="KW-1185">Reference proteome</keyword>
<accession>A0ABU9UE47</accession>
<dbReference type="Proteomes" id="UP001466331">
    <property type="component" value="Unassembled WGS sequence"/>
</dbReference>
<reference evidence="1 2" key="1">
    <citation type="submission" date="2024-03" db="EMBL/GenBank/DDBJ databases">
        <title>Ignisphaera cupida sp. nov., a hyperthermophilic hydrolytic archaeon from a hot spring of Kamchatka, and proposal of Ignisphaeraceae fam. nov.</title>
        <authorList>
            <person name="Podosokorskaya O.A."/>
            <person name="Elcheninov A.G."/>
            <person name="Maltseva A.I."/>
            <person name="Zayulina K.S."/>
            <person name="Novikov A."/>
            <person name="Merkel A.Y."/>
        </authorList>
    </citation>
    <scope>NUCLEOTIDE SEQUENCE [LARGE SCALE GENOMIC DNA]</scope>
    <source>
        <strain evidence="1 2">38H-sp</strain>
    </source>
</reference>
<gene>
    <name evidence="1" type="ORF">WKV44_10395</name>
</gene>
<name>A0ABU9UE47_9SPIR</name>
<sequence length="310" mass="34614">MVGIVWPTTKAYDSLERVTTVTESDGSVVTISYGIQNERRYQKTVDPLMNASIQFSDIRENILEVQRLNSSGTVLTRARYEYNALGEMLCALDDRGTPVTVSYDLLGRKTALESPNSGRVEYSYDNASNVVRKTDSNVRAKGEAISYVYDELNRLIKTDYSRSPDVTYVYGGPEISSLNGAGRLLSVTDGTGTTSYSYGMLGEVTGKTRTIERLTGYTDPETATFAYCTNYLGQMDSITYPDGETITYRYDRGGNLSGVTGILESDYGPVVTEYVKDSAYNPRGQRTYIEYANGVRTRYEYDKDLTWQIL</sequence>
<dbReference type="InterPro" id="IPR031325">
    <property type="entry name" value="RHS_repeat"/>
</dbReference>
<comment type="caution">
    <text evidence="1">The sequence shown here is derived from an EMBL/GenBank/DDBJ whole genome shotgun (WGS) entry which is preliminary data.</text>
</comment>
<dbReference type="EMBL" id="JBCHKQ010000008">
    <property type="protein sequence ID" value="MEM5948948.1"/>
    <property type="molecule type" value="Genomic_DNA"/>
</dbReference>
<dbReference type="RefSeq" id="WP_420070401.1">
    <property type="nucleotide sequence ID" value="NZ_JBCHKQ010000008.1"/>
</dbReference>